<dbReference type="RefSeq" id="XP_035698761.1">
    <property type="nucleotide sequence ID" value="XM_035842868.1"/>
</dbReference>
<keyword evidence="8" id="KW-0812">Transmembrane</keyword>
<feature type="domain" description="C-type lectin" evidence="11">
    <location>
        <begin position="170"/>
        <end position="287"/>
    </location>
</feature>
<dbReference type="InterPro" id="IPR035976">
    <property type="entry name" value="Sushi/SCR/CCP_sf"/>
</dbReference>
<dbReference type="SMART" id="SM00192">
    <property type="entry name" value="LDLa"/>
    <property type="match status" value="1"/>
</dbReference>
<dbReference type="GO" id="GO:0005230">
    <property type="term" value="F:extracellular ligand-gated monoatomic ion channel activity"/>
    <property type="evidence" value="ECO:0007669"/>
    <property type="project" value="InterPro"/>
</dbReference>
<dbReference type="InterPro" id="IPR006202">
    <property type="entry name" value="Neur_chan_lig-bd"/>
</dbReference>
<dbReference type="SUPFAM" id="SSF56436">
    <property type="entry name" value="C-type lectin-like"/>
    <property type="match status" value="2"/>
</dbReference>
<dbReference type="FunFam" id="1.10.2000.10:FF:000030">
    <property type="entry name" value="Uncharacterized protein"/>
    <property type="match status" value="1"/>
</dbReference>
<dbReference type="CDD" id="cd19051">
    <property type="entry name" value="LGIC_TM_cation"/>
    <property type="match status" value="1"/>
</dbReference>
<dbReference type="Pfam" id="PF02931">
    <property type="entry name" value="Neur_chan_LBD"/>
    <property type="match status" value="1"/>
</dbReference>
<evidence type="ECO:0000256" key="4">
    <source>
        <dbReference type="ARBA" id="ARBA00023157"/>
    </source>
</evidence>
<dbReference type="InterPro" id="IPR002172">
    <property type="entry name" value="LDrepeatLR_classA_rpt"/>
</dbReference>
<dbReference type="SUPFAM" id="SSF90112">
    <property type="entry name" value="Neurotransmitter-gated ion-channel transmembrane pore"/>
    <property type="match status" value="1"/>
</dbReference>
<gene>
    <name evidence="14" type="primary">LOC118431627</name>
</gene>
<comment type="caution">
    <text evidence="5">Lacks conserved residue(s) required for the propagation of feature annotation.</text>
</comment>
<evidence type="ECO:0000313" key="13">
    <source>
        <dbReference type="Proteomes" id="UP000001554"/>
    </source>
</evidence>
<evidence type="ECO:0000256" key="1">
    <source>
        <dbReference type="ARBA" id="ARBA00004141"/>
    </source>
</evidence>
<dbReference type="SUPFAM" id="SSF49785">
    <property type="entry name" value="Galactose-binding domain-like"/>
    <property type="match status" value="1"/>
</dbReference>
<feature type="chain" id="PRO_5039901164" evidence="9">
    <location>
        <begin position="19"/>
        <end position="1254"/>
    </location>
</feature>
<dbReference type="Gene3D" id="1.10.2000.10">
    <property type="entry name" value="Frizzled cysteine-rich domain"/>
    <property type="match status" value="1"/>
</dbReference>
<dbReference type="CDD" id="cd00033">
    <property type="entry name" value="CCP"/>
    <property type="match status" value="1"/>
</dbReference>
<dbReference type="PANTHER" id="PTHR46335">
    <property type="entry name" value="CUBILIN"/>
    <property type="match status" value="1"/>
</dbReference>
<dbReference type="SMART" id="SM00032">
    <property type="entry name" value="CCP"/>
    <property type="match status" value="1"/>
</dbReference>
<dbReference type="SUPFAM" id="SSF63712">
    <property type="entry name" value="Nicotinic receptor ligand binding domain-like"/>
    <property type="match status" value="1"/>
</dbReference>
<feature type="signal peptide" evidence="9">
    <location>
        <begin position="1"/>
        <end position="18"/>
    </location>
</feature>
<dbReference type="SMART" id="SM00130">
    <property type="entry name" value="KR"/>
    <property type="match status" value="1"/>
</dbReference>
<dbReference type="Proteomes" id="UP000001554">
    <property type="component" value="Chromosome 15"/>
</dbReference>
<dbReference type="GO" id="GO:0038024">
    <property type="term" value="F:cargo receptor activity"/>
    <property type="evidence" value="ECO:0000318"/>
    <property type="project" value="GO_Central"/>
</dbReference>
<dbReference type="CDD" id="cd07066">
    <property type="entry name" value="CRD_FZ"/>
    <property type="match status" value="1"/>
</dbReference>
<dbReference type="InterPro" id="IPR016186">
    <property type="entry name" value="C-type_lectin-like/link_sf"/>
</dbReference>
<dbReference type="InterPro" id="IPR000421">
    <property type="entry name" value="FA58C"/>
</dbReference>
<keyword evidence="2 5" id="KW-0420">Kringle</keyword>
<dbReference type="Gene3D" id="3.10.100.10">
    <property type="entry name" value="Mannose-Binding Protein A, subunit A"/>
    <property type="match status" value="2"/>
</dbReference>
<organism evidence="13 14">
    <name type="scientific">Branchiostoma floridae</name>
    <name type="common">Florida lancelet</name>
    <name type="synonym">Amphioxus</name>
    <dbReference type="NCBI Taxonomy" id="7739"/>
    <lineage>
        <taxon>Eukaryota</taxon>
        <taxon>Metazoa</taxon>
        <taxon>Chordata</taxon>
        <taxon>Cephalochordata</taxon>
        <taxon>Leptocardii</taxon>
        <taxon>Amphioxiformes</taxon>
        <taxon>Branchiostomatidae</taxon>
        <taxon>Branchiostoma</taxon>
    </lineage>
</organism>
<evidence type="ECO:0000313" key="14">
    <source>
        <dbReference type="RefSeq" id="XP_035698761.1"/>
    </source>
</evidence>
<dbReference type="InterPro" id="IPR006029">
    <property type="entry name" value="Neurotrans-gated_channel_TM"/>
</dbReference>
<dbReference type="Gene3D" id="4.10.400.10">
    <property type="entry name" value="Low-density Lipoprotein Receptor"/>
    <property type="match status" value="1"/>
</dbReference>
<dbReference type="Pfam" id="PF02932">
    <property type="entry name" value="Neur_chan_memb"/>
    <property type="match status" value="1"/>
</dbReference>
<dbReference type="InterPro" id="IPR016187">
    <property type="entry name" value="CTDL_fold"/>
</dbReference>
<dbReference type="AlphaFoldDB" id="A0A9J7ND90"/>
<feature type="transmembrane region" description="Helical" evidence="8">
    <location>
        <begin position="987"/>
        <end position="1005"/>
    </location>
</feature>
<evidence type="ECO:0000259" key="12">
    <source>
        <dbReference type="PROSITE" id="PS50070"/>
    </source>
</evidence>
<dbReference type="InterPro" id="IPR036790">
    <property type="entry name" value="Frizzled_dom_sf"/>
</dbReference>
<dbReference type="InterPro" id="IPR038050">
    <property type="entry name" value="Neuro_actylchol_rec"/>
</dbReference>
<evidence type="ECO:0000256" key="9">
    <source>
        <dbReference type="SAM" id="SignalP"/>
    </source>
</evidence>
<dbReference type="InterPro" id="IPR000436">
    <property type="entry name" value="Sushi_SCR_CCP_dom"/>
</dbReference>
<feature type="compositionally biased region" description="Polar residues" evidence="7">
    <location>
        <begin position="1108"/>
        <end position="1121"/>
    </location>
</feature>
<feature type="domain" description="C-type lectin" evidence="11">
    <location>
        <begin position="42"/>
        <end position="161"/>
    </location>
</feature>
<dbReference type="PANTHER" id="PTHR46335:SF1">
    <property type="entry name" value="CUBILIN"/>
    <property type="match status" value="1"/>
</dbReference>
<keyword evidence="8" id="KW-1133">Transmembrane helix</keyword>
<dbReference type="CDD" id="cd00112">
    <property type="entry name" value="LDLa"/>
    <property type="match status" value="1"/>
</dbReference>
<keyword evidence="4 6" id="KW-1015">Disulfide bond</keyword>
<reference evidence="14" key="2">
    <citation type="submission" date="2025-08" db="UniProtKB">
        <authorList>
            <consortium name="RefSeq"/>
        </authorList>
    </citation>
    <scope>IDENTIFICATION</scope>
    <source>
        <strain evidence="14">S238N-H82</strain>
        <tissue evidence="14">Testes</tissue>
    </source>
</reference>
<dbReference type="Gene3D" id="2.60.120.260">
    <property type="entry name" value="Galactose-binding domain-like"/>
    <property type="match status" value="1"/>
</dbReference>
<dbReference type="SUPFAM" id="SSF57535">
    <property type="entry name" value="Complement control module/SCR domain"/>
    <property type="match status" value="1"/>
</dbReference>
<name>A0A9J7ND90_BRAFL</name>
<dbReference type="Pfam" id="PF00057">
    <property type="entry name" value="Ldl_recept_a"/>
    <property type="match status" value="1"/>
</dbReference>
<dbReference type="InterPro" id="IPR008979">
    <property type="entry name" value="Galactose-bd-like_sf"/>
</dbReference>
<dbReference type="OrthoDB" id="5971167at2759"/>
<dbReference type="PRINTS" id="PR00018">
    <property type="entry name" value="KRINGLE"/>
</dbReference>
<dbReference type="InterPro" id="IPR000001">
    <property type="entry name" value="Kringle"/>
</dbReference>
<evidence type="ECO:0000256" key="2">
    <source>
        <dbReference type="ARBA" id="ARBA00022572"/>
    </source>
</evidence>
<dbReference type="PROSITE" id="PS50068">
    <property type="entry name" value="LDLRA_2"/>
    <property type="match status" value="1"/>
</dbReference>
<feature type="transmembrane region" description="Helical" evidence="8">
    <location>
        <begin position="1017"/>
        <end position="1040"/>
    </location>
</feature>
<dbReference type="SMART" id="SM00034">
    <property type="entry name" value="CLECT"/>
    <property type="match status" value="2"/>
</dbReference>
<feature type="transmembrane region" description="Helical" evidence="8">
    <location>
        <begin position="957"/>
        <end position="980"/>
    </location>
</feature>
<dbReference type="Pfam" id="PF00084">
    <property type="entry name" value="Sushi"/>
    <property type="match status" value="1"/>
</dbReference>
<dbReference type="InterPro" id="IPR038178">
    <property type="entry name" value="Kringle_sf"/>
</dbReference>
<dbReference type="InterPro" id="IPR013806">
    <property type="entry name" value="Kringle-like"/>
</dbReference>
<dbReference type="CDD" id="cd00108">
    <property type="entry name" value="KR"/>
    <property type="match status" value="1"/>
</dbReference>
<dbReference type="GeneID" id="118431627"/>
<dbReference type="FunFam" id="2.40.20.10:FF:000037">
    <property type="entry name" value="Uncharacterized protein"/>
    <property type="match status" value="1"/>
</dbReference>
<evidence type="ECO:0000256" key="6">
    <source>
        <dbReference type="PROSITE-ProRule" id="PRU00124"/>
    </source>
</evidence>
<keyword evidence="8" id="KW-0472">Membrane</keyword>
<dbReference type="SUPFAM" id="SSF57440">
    <property type="entry name" value="Kringle-like"/>
    <property type="match status" value="1"/>
</dbReference>
<proteinExistence type="predicted"/>
<feature type="domain" description="F5/8 type C" evidence="10">
    <location>
        <begin position="296"/>
        <end position="443"/>
    </location>
</feature>
<dbReference type="Gene3D" id="2.70.170.10">
    <property type="entry name" value="Neurotransmitter-gated ion-channel ligand-binding domain"/>
    <property type="match status" value="1"/>
</dbReference>
<feature type="disulfide bond" evidence="6">
    <location>
        <begin position="470"/>
        <end position="485"/>
    </location>
</feature>
<keyword evidence="13" id="KW-1185">Reference proteome</keyword>
<comment type="subcellular location">
    <subcellularLocation>
        <location evidence="1">Membrane</location>
        <topology evidence="1">Multi-pass membrane protein</topology>
    </subcellularLocation>
</comment>
<feature type="region of interest" description="Disordered" evidence="7">
    <location>
        <begin position="1102"/>
        <end position="1122"/>
    </location>
</feature>
<reference evidence="13" key="1">
    <citation type="journal article" date="2020" name="Nat. Ecol. Evol.">
        <title>Deeply conserved synteny resolves early events in vertebrate evolution.</title>
        <authorList>
            <person name="Simakov O."/>
            <person name="Marletaz F."/>
            <person name="Yue J.X."/>
            <person name="O'Connell B."/>
            <person name="Jenkins J."/>
            <person name="Brandt A."/>
            <person name="Calef R."/>
            <person name="Tung C.H."/>
            <person name="Huang T.K."/>
            <person name="Schmutz J."/>
            <person name="Satoh N."/>
            <person name="Yu J.K."/>
            <person name="Putnam N.H."/>
            <person name="Green R.E."/>
            <person name="Rokhsar D.S."/>
        </authorList>
    </citation>
    <scope>NUCLEOTIDE SEQUENCE [LARGE SCALE GENOMIC DNA]</scope>
    <source>
        <strain evidence="13">S238N-H82</strain>
    </source>
</reference>
<evidence type="ECO:0000256" key="7">
    <source>
        <dbReference type="SAM" id="MobiDB-lite"/>
    </source>
</evidence>
<dbReference type="InterPro" id="IPR036719">
    <property type="entry name" value="Neuro-gated_channel_TM_sf"/>
</dbReference>
<dbReference type="Pfam" id="PF00059">
    <property type="entry name" value="Lectin_C"/>
    <property type="match status" value="2"/>
</dbReference>
<dbReference type="InterPro" id="IPR036734">
    <property type="entry name" value="Neur_chan_lig-bd_sf"/>
</dbReference>
<dbReference type="CDD" id="cd18989">
    <property type="entry name" value="LGIC_ECD_cation"/>
    <property type="match status" value="1"/>
</dbReference>
<dbReference type="InterPro" id="IPR001304">
    <property type="entry name" value="C-type_lectin-like"/>
</dbReference>
<dbReference type="Pfam" id="PF00754">
    <property type="entry name" value="F5_F8_type_C"/>
    <property type="match status" value="1"/>
</dbReference>
<sequence length="1254" mass="136833">MSALRLFCIVVIASSCQILNTYITIGLGQGLACPNGYSYLAHNHRCYRAYDEEQTFDEASVTCQADGGTLAMPRDDTTNAFLVDLKNTANADKHFYFGLDSNDGSWNFVDGGELNYTDWGAGQPSGNEKCAEYFPATRVDDGERNKWNDHYCWENRGFICETGPRPYTDRNGTRYNVFAVSMTYSDASHACAADGGRLADVTSQDLQDFLVAMIEEVGAGGDFWIGLQHVAGGWTWSDGTAVSDCSFSNWAAGEPDSADQACGRLRASGGFKWDGTGCGEQQSFICQIGPGEESACGPPEVWLTQDPSWVVDSAGTPRVHSGVTYDATKALDGDTVTYWNPQGIDNNRYIVLDLTAPQTLTSVAVNNYGDTGHDIAAFTLQNSQIGSPYSWDDVVSVDDVQGGTNQRQEFGGFQATARYWRFVITRTHSGDQPWLAELNFKGIAGMIPCPLGYLRCGGGQVACIKAWHWCDGRTECSDGSDEESCECKPIPGHFNLGGRLAMLPNQLGQTTFGEIQNSSVAELLLNSSYSNPGGVHPEFGEFVSTVIFPRCNISGENSLHCSSSGSADSTTSCTGTQLLPCRSWCEEVLKAADDGIRTMLPRCELFPLPQHGCWNPEPETENNEVCYHGSGINYRGTGSTTTSGAECVEWSVAQGGFYTTKYPLANLVNNYCRNPTGLERPFCMTEDGSQEECDLIPCNTDLGCLDMGPPNYGRRSPGKRFYYVGERVTFTCNEGYKLPSGYPGEVRCLDGVNLRGRLEKDVLELYTASLAPETEGNIVIGFTGLVEQIVALDEKKEQLVASVIINITWQDNRLTWDPKYYDGIEAFSVLGSSLWTPTMTLKRNADPGYRGLERNVPVGVNSNGTVTWRVETLTTTVCDVDPFFFPADSMECQVCFSVASAIDQIIQCGVTTEEETTSLCDVISAEKQEGEWIRKDRIFARKNKEACFAVELRRIPLFHIATTVGPCAILVLMMTITFVIPIDRGDRISFGVTILLSMVVSLVFVTDVLPVKGSLPFFATLIVVCMGLMGLFLFFTMYVISLYDREGSLSPMAKAFFLRYMAKMLLLGDLTEKKRLTSGAAIELTNFAYDAAGDTKIVFGESPADVPRTTSHQTAPSTRPATTRKPIILRSLPPTPPVRSTDVPSTTAQPATAVEAAGPAGLLTLVSSVKELTAVMKTEIGELAKAVNNQTQELKTELSAVLKSELGQLAGVMRKEEEPEVSDYTLLAQVLDRLCLVLYVISVIVAVPTTMYMG</sequence>
<protein>
    <submittedName>
        <fullName evidence="14">Uncharacterized protein LOC118431627</fullName>
    </submittedName>
</protein>
<evidence type="ECO:0000256" key="3">
    <source>
        <dbReference type="ARBA" id="ARBA00022729"/>
    </source>
</evidence>
<dbReference type="Pfam" id="PF00051">
    <property type="entry name" value="Kringle"/>
    <property type="match status" value="1"/>
</dbReference>
<feature type="transmembrane region" description="Helical" evidence="8">
    <location>
        <begin position="1234"/>
        <end position="1253"/>
    </location>
</feature>
<dbReference type="Gene3D" id="2.10.70.10">
    <property type="entry name" value="Complement Module, domain 1"/>
    <property type="match status" value="1"/>
</dbReference>
<dbReference type="GO" id="GO:0016020">
    <property type="term" value="C:membrane"/>
    <property type="evidence" value="ECO:0007669"/>
    <property type="project" value="UniProtKB-SubCell"/>
</dbReference>
<dbReference type="PROSITE" id="PS51257">
    <property type="entry name" value="PROKAR_LIPOPROTEIN"/>
    <property type="match status" value="1"/>
</dbReference>
<dbReference type="Gene3D" id="2.40.20.10">
    <property type="entry name" value="Plasminogen Kringle 4"/>
    <property type="match status" value="1"/>
</dbReference>
<dbReference type="CDD" id="cd00037">
    <property type="entry name" value="CLECT"/>
    <property type="match status" value="2"/>
</dbReference>
<dbReference type="Gene3D" id="1.20.58.390">
    <property type="entry name" value="Neurotransmitter-gated ion-channel transmembrane domain"/>
    <property type="match status" value="1"/>
</dbReference>
<dbReference type="KEGG" id="bfo:118431627"/>
<evidence type="ECO:0000259" key="11">
    <source>
        <dbReference type="PROSITE" id="PS50041"/>
    </source>
</evidence>
<dbReference type="InterPro" id="IPR036055">
    <property type="entry name" value="LDL_receptor-like_sf"/>
</dbReference>
<dbReference type="PROSITE" id="PS50041">
    <property type="entry name" value="C_TYPE_LECTIN_2"/>
    <property type="match status" value="2"/>
</dbReference>
<evidence type="ECO:0000256" key="8">
    <source>
        <dbReference type="SAM" id="Phobius"/>
    </source>
</evidence>
<feature type="domain" description="Kringle" evidence="12">
    <location>
        <begin position="625"/>
        <end position="698"/>
    </location>
</feature>
<dbReference type="OMA" id="ERPFCMT"/>
<evidence type="ECO:0000259" key="10">
    <source>
        <dbReference type="PROSITE" id="PS50022"/>
    </source>
</evidence>
<dbReference type="PROSITE" id="PS50022">
    <property type="entry name" value="FA58C_3"/>
    <property type="match status" value="1"/>
</dbReference>
<dbReference type="SUPFAM" id="SSF57424">
    <property type="entry name" value="LDL receptor-like module"/>
    <property type="match status" value="1"/>
</dbReference>
<dbReference type="FunFam" id="2.70.170.10:FF:000064">
    <property type="entry name" value="Uncharacterized protein"/>
    <property type="match status" value="1"/>
</dbReference>
<accession>A0A9J7ND90</accession>
<dbReference type="PROSITE" id="PS50070">
    <property type="entry name" value="KRINGLE_2"/>
    <property type="match status" value="1"/>
</dbReference>
<evidence type="ECO:0000256" key="5">
    <source>
        <dbReference type="PROSITE-ProRule" id="PRU00121"/>
    </source>
</evidence>
<keyword evidence="3 9" id="KW-0732">Signal</keyword>